<comment type="caution">
    <text evidence="1">The sequence shown here is derived from an EMBL/GenBank/DDBJ whole genome shotgun (WGS) entry which is preliminary data.</text>
</comment>
<name>A0A9P6E3T2_9AGAR</name>
<dbReference type="OrthoDB" id="3067373at2759"/>
<organism evidence="1 2">
    <name type="scientific">Crepidotus variabilis</name>
    <dbReference type="NCBI Taxonomy" id="179855"/>
    <lineage>
        <taxon>Eukaryota</taxon>
        <taxon>Fungi</taxon>
        <taxon>Dikarya</taxon>
        <taxon>Basidiomycota</taxon>
        <taxon>Agaricomycotina</taxon>
        <taxon>Agaricomycetes</taxon>
        <taxon>Agaricomycetidae</taxon>
        <taxon>Agaricales</taxon>
        <taxon>Agaricineae</taxon>
        <taxon>Crepidotaceae</taxon>
        <taxon>Crepidotus</taxon>
    </lineage>
</organism>
<proteinExistence type="predicted"/>
<keyword evidence="2" id="KW-1185">Reference proteome</keyword>
<accession>A0A9P6E3T2</accession>
<dbReference type="AlphaFoldDB" id="A0A9P6E3T2"/>
<feature type="non-terminal residue" evidence="1">
    <location>
        <position position="1"/>
    </location>
</feature>
<reference evidence="1" key="1">
    <citation type="submission" date="2020-11" db="EMBL/GenBank/DDBJ databases">
        <authorList>
            <consortium name="DOE Joint Genome Institute"/>
            <person name="Ahrendt S."/>
            <person name="Riley R."/>
            <person name="Andreopoulos W."/>
            <person name="Labutti K."/>
            <person name="Pangilinan J."/>
            <person name="Ruiz-Duenas F.J."/>
            <person name="Barrasa J.M."/>
            <person name="Sanchez-Garcia M."/>
            <person name="Camarero S."/>
            <person name="Miyauchi S."/>
            <person name="Serrano A."/>
            <person name="Linde D."/>
            <person name="Babiker R."/>
            <person name="Drula E."/>
            <person name="Ayuso-Fernandez I."/>
            <person name="Pacheco R."/>
            <person name="Padilla G."/>
            <person name="Ferreira P."/>
            <person name="Barriuso J."/>
            <person name="Kellner H."/>
            <person name="Castanera R."/>
            <person name="Alfaro M."/>
            <person name="Ramirez L."/>
            <person name="Pisabarro A.G."/>
            <person name="Kuo A."/>
            <person name="Tritt A."/>
            <person name="Lipzen A."/>
            <person name="He G."/>
            <person name="Yan M."/>
            <person name="Ng V."/>
            <person name="Cullen D."/>
            <person name="Martin F."/>
            <person name="Rosso M.-N."/>
            <person name="Henrissat B."/>
            <person name="Hibbett D."/>
            <person name="Martinez A.T."/>
            <person name="Grigoriev I.V."/>
        </authorList>
    </citation>
    <scope>NUCLEOTIDE SEQUENCE</scope>
    <source>
        <strain evidence="1">CBS 506.95</strain>
    </source>
</reference>
<feature type="non-terminal residue" evidence="1">
    <location>
        <position position="122"/>
    </location>
</feature>
<evidence type="ECO:0000313" key="1">
    <source>
        <dbReference type="EMBL" id="KAF9522023.1"/>
    </source>
</evidence>
<sequence>WTASKSNEYPSIDFGNRYFTPVTDAPMHTVIPFPCDVDPAGALGAAGKGKFVHTIDNQVKYYERVGAPGPLRYTKAVPSIVRVGDIVEAQVSFVVVNLSRGRFKMFPTLRSVALLNDTPLVV</sequence>
<protein>
    <submittedName>
        <fullName evidence="1">Uncharacterized protein</fullName>
    </submittedName>
</protein>
<evidence type="ECO:0000313" key="2">
    <source>
        <dbReference type="Proteomes" id="UP000807306"/>
    </source>
</evidence>
<gene>
    <name evidence="1" type="ORF">CPB83DRAFT_737186</name>
</gene>
<dbReference type="Proteomes" id="UP000807306">
    <property type="component" value="Unassembled WGS sequence"/>
</dbReference>
<dbReference type="EMBL" id="MU157965">
    <property type="protein sequence ID" value="KAF9522023.1"/>
    <property type="molecule type" value="Genomic_DNA"/>
</dbReference>